<dbReference type="InterPro" id="IPR023614">
    <property type="entry name" value="Porin_dom_sf"/>
</dbReference>
<evidence type="ECO:0000256" key="4">
    <source>
        <dbReference type="ARBA" id="ARBA00022452"/>
    </source>
</evidence>
<dbReference type="RefSeq" id="WP_305750469.1">
    <property type="nucleotide sequence ID" value="NZ_JAUZEE010000008.1"/>
</dbReference>
<feature type="signal peptide" evidence="11">
    <location>
        <begin position="1"/>
        <end position="20"/>
    </location>
</feature>
<keyword evidence="9" id="KW-0472">Membrane</keyword>
<evidence type="ECO:0000259" key="12">
    <source>
        <dbReference type="Pfam" id="PF13609"/>
    </source>
</evidence>
<dbReference type="CDD" id="cd00342">
    <property type="entry name" value="gram_neg_porins"/>
    <property type="match status" value="1"/>
</dbReference>
<name>A0ABT9G609_LEPDI</name>
<dbReference type="PANTHER" id="PTHR34501">
    <property type="entry name" value="PROTEIN YDDL-RELATED"/>
    <property type="match status" value="1"/>
</dbReference>
<comment type="subcellular location">
    <subcellularLocation>
        <location evidence="1">Cell outer membrane</location>
        <topology evidence="1">Multi-pass membrane protein</topology>
    </subcellularLocation>
</comment>
<keyword evidence="5" id="KW-0812">Transmembrane</keyword>
<keyword evidence="8" id="KW-0626">Porin</keyword>
<keyword evidence="7" id="KW-0406">Ion transport</keyword>
<dbReference type="Proteomes" id="UP001235760">
    <property type="component" value="Unassembled WGS sequence"/>
</dbReference>
<dbReference type="PANTHER" id="PTHR34501:SF9">
    <property type="entry name" value="MAJOR OUTER MEMBRANE PROTEIN P.IA"/>
    <property type="match status" value="1"/>
</dbReference>
<keyword evidence="4" id="KW-1134">Transmembrane beta strand</keyword>
<evidence type="ECO:0000313" key="13">
    <source>
        <dbReference type="EMBL" id="MDP4301925.1"/>
    </source>
</evidence>
<evidence type="ECO:0000256" key="6">
    <source>
        <dbReference type="ARBA" id="ARBA00022729"/>
    </source>
</evidence>
<proteinExistence type="predicted"/>
<evidence type="ECO:0000256" key="10">
    <source>
        <dbReference type="ARBA" id="ARBA00023237"/>
    </source>
</evidence>
<dbReference type="Pfam" id="PF13609">
    <property type="entry name" value="Porin_4"/>
    <property type="match status" value="1"/>
</dbReference>
<evidence type="ECO:0000256" key="7">
    <source>
        <dbReference type="ARBA" id="ARBA00023065"/>
    </source>
</evidence>
<evidence type="ECO:0000256" key="1">
    <source>
        <dbReference type="ARBA" id="ARBA00004571"/>
    </source>
</evidence>
<dbReference type="InterPro" id="IPR050298">
    <property type="entry name" value="Gram-neg_bact_OMP"/>
</dbReference>
<evidence type="ECO:0000256" key="2">
    <source>
        <dbReference type="ARBA" id="ARBA00011233"/>
    </source>
</evidence>
<protein>
    <submittedName>
        <fullName evidence="13">Porin</fullName>
    </submittedName>
</protein>
<keyword evidence="6 11" id="KW-0732">Signal</keyword>
<dbReference type="Gene3D" id="2.40.160.10">
    <property type="entry name" value="Porin"/>
    <property type="match status" value="1"/>
</dbReference>
<dbReference type="EMBL" id="JAUZEE010000008">
    <property type="protein sequence ID" value="MDP4301925.1"/>
    <property type="molecule type" value="Genomic_DNA"/>
</dbReference>
<evidence type="ECO:0000256" key="11">
    <source>
        <dbReference type="SAM" id="SignalP"/>
    </source>
</evidence>
<feature type="chain" id="PRO_5046194779" evidence="11">
    <location>
        <begin position="21"/>
        <end position="415"/>
    </location>
</feature>
<evidence type="ECO:0000256" key="3">
    <source>
        <dbReference type="ARBA" id="ARBA00022448"/>
    </source>
</evidence>
<keyword evidence="10" id="KW-0998">Cell outer membrane</keyword>
<evidence type="ECO:0000256" key="9">
    <source>
        <dbReference type="ARBA" id="ARBA00023136"/>
    </source>
</evidence>
<dbReference type="SUPFAM" id="SSF56935">
    <property type="entry name" value="Porins"/>
    <property type="match status" value="1"/>
</dbReference>
<keyword evidence="3" id="KW-0813">Transport</keyword>
<comment type="caution">
    <text evidence="13">The sequence shown here is derived from an EMBL/GenBank/DDBJ whole genome shotgun (WGS) entry which is preliminary data.</text>
</comment>
<evidence type="ECO:0000313" key="14">
    <source>
        <dbReference type="Proteomes" id="UP001235760"/>
    </source>
</evidence>
<dbReference type="PROSITE" id="PS51257">
    <property type="entry name" value="PROKAR_LIPOPROTEIN"/>
    <property type="match status" value="1"/>
</dbReference>
<dbReference type="InterPro" id="IPR033900">
    <property type="entry name" value="Gram_neg_porin_domain"/>
</dbReference>
<keyword evidence="14" id="KW-1185">Reference proteome</keyword>
<reference evidence="13 14" key="1">
    <citation type="submission" date="2023-08" db="EMBL/GenBank/DDBJ databases">
        <authorList>
            <person name="Roldan D.M."/>
            <person name="Menes R.J."/>
        </authorList>
    </citation>
    <scope>NUCLEOTIDE SEQUENCE [LARGE SCALE GENOMIC DNA]</scope>
    <source>
        <strain evidence="13 14">CCM 2812</strain>
    </source>
</reference>
<evidence type="ECO:0000256" key="5">
    <source>
        <dbReference type="ARBA" id="ARBA00022692"/>
    </source>
</evidence>
<organism evidence="13 14">
    <name type="scientific">Leptothrix discophora</name>
    <dbReference type="NCBI Taxonomy" id="89"/>
    <lineage>
        <taxon>Bacteria</taxon>
        <taxon>Pseudomonadati</taxon>
        <taxon>Pseudomonadota</taxon>
        <taxon>Betaproteobacteria</taxon>
        <taxon>Burkholderiales</taxon>
        <taxon>Sphaerotilaceae</taxon>
        <taxon>Leptothrix</taxon>
    </lineage>
</organism>
<accession>A0ABT9G609</accession>
<comment type="subunit">
    <text evidence="2">Homotrimer.</text>
</comment>
<evidence type="ECO:0000256" key="8">
    <source>
        <dbReference type="ARBA" id="ARBA00023114"/>
    </source>
</evidence>
<sequence>MQKKILALTALASACGAAMAQTSTSTLELYGLVDAGLNYVSGTQGASTRLVSGIMDGSRLGVRGNEDMGGGWRALFVLENRLEVNNGTVGNRPQSGSQLPDRLSAAASLGLPGALQTAVSGVASTIGSQVGVNLRNGFWDRQAYVGLVTPVGGILAGRQYTPAYEVFATFDATKTQSSLSAGQVSAFPPTIDIRVDNALAYRIQLDGLSAAAMMTFDGASPSNANRLKAINAIYKAGGWSVGAGYNTRNNELGESSLKSAVFGATLAAGPGTLSGMVGSVKDDHPTGLSAIPTALIAGGATAGQAAVVQGAFATALKQDSRVYNLGYTLTVGQLTSTVAVSKYDDRTTFDADTTSFGVAWTYALSKRTDVNLVLTRFNNNPLAQAAPGGAGFLGGFTKTAGTDSNNVAVGLRHRF</sequence>
<gene>
    <name evidence="13" type="ORF">Q8X39_14885</name>
</gene>
<feature type="domain" description="Porin" evidence="12">
    <location>
        <begin position="7"/>
        <end position="380"/>
    </location>
</feature>